<dbReference type="InterPro" id="IPR001623">
    <property type="entry name" value="DnaJ_domain"/>
</dbReference>
<reference evidence="3" key="1">
    <citation type="journal article" date="2023" name="IMA Fungus">
        <title>Comparative genomic study of the Penicillium genus elucidates a diverse pangenome and 15 lateral gene transfer events.</title>
        <authorList>
            <person name="Petersen C."/>
            <person name="Sorensen T."/>
            <person name="Nielsen M.R."/>
            <person name="Sondergaard T.E."/>
            <person name="Sorensen J.L."/>
            <person name="Fitzpatrick D.A."/>
            <person name="Frisvad J.C."/>
            <person name="Nielsen K.L."/>
        </authorList>
    </citation>
    <scope>NUCLEOTIDE SEQUENCE</scope>
    <source>
        <strain evidence="3">IBT 17514</strain>
    </source>
</reference>
<dbReference type="Gene3D" id="1.10.287.110">
    <property type="entry name" value="DnaJ domain"/>
    <property type="match status" value="1"/>
</dbReference>
<dbReference type="InterPro" id="IPR050817">
    <property type="entry name" value="DjlA_DnaK_co-chaperone"/>
</dbReference>
<feature type="region of interest" description="Disordered" evidence="1">
    <location>
        <begin position="280"/>
        <end position="317"/>
    </location>
</feature>
<accession>A0AAD6HIH3</accession>
<organism evidence="3 4">
    <name type="scientific">Penicillium malachiteum</name>
    <dbReference type="NCBI Taxonomy" id="1324776"/>
    <lineage>
        <taxon>Eukaryota</taxon>
        <taxon>Fungi</taxon>
        <taxon>Dikarya</taxon>
        <taxon>Ascomycota</taxon>
        <taxon>Pezizomycotina</taxon>
        <taxon>Eurotiomycetes</taxon>
        <taxon>Eurotiomycetidae</taxon>
        <taxon>Eurotiales</taxon>
        <taxon>Aspergillaceae</taxon>
        <taxon>Penicillium</taxon>
    </lineage>
</organism>
<dbReference type="CDD" id="cd06257">
    <property type="entry name" value="DnaJ"/>
    <property type="match status" value="1"/>
</dbReference>
<evidence type="ECO:0000256" key="1">
    <source>
        <dbReference type="SAM" id="MobiDB-lite"/>
    </source>
</evidence>
<dbReference type="SUPFAM" id="SSF46565">
    <property type="entry name" value="Chaperone J-domain"/>
    <property type="match status" value="1"/>
</dbReference>
<dbReference type="AlphaFoldDB" id="A0AAD6HIH3"/>
<feature type="compositionally biased region" description="Basic and acidic residues" evidence="1">
    <location>
        <begin position="294"/>
        <end position="317"/>
    </location>
</feature>
<evidence type="ECO:0000313" key="3">
    <source>
        <dbReference type="EMBL" id="KAJ5719038.1"/>
    </source>
</evidence>
<sequence>MTSPQPPLNCYRVLEIPENSTVDEINAAYKRLVLLYHPDKTGGDEASTVLFHQVYELTPLSSMKVSERFIQRAVEVLRDPESRSRHDEALRSRPRITTRKTGLGNRQYFPTDDRRNWAQDERPWASTPRQNWNFNDPWERYLYTYGTGVHMDPNSEASKAERARHEHDIEDWERRYAGFDPDLERMMKNNQNEATDTVRPPKETAGNTIPAAEAKKPAKRMKAKATDDAPPHEDIGKQSTIGRDPGRTRPGVMIDLMSDMPITPTPFYSGAVNDALNDSLIDFSDSEPSPASKGRPESTERSHIDIDPASPKDETPMREDMVEAIAEKKAAEILEPFVPFFSEKLKNCSMYTASDMREEIQGLILEAHSRSLETLVQDCLADKHPFKTTSDQSCSSHSGVWERTPELLSVRNAIYLCLLSS</sequence>
<dbReference type="EMBL" id="JAQJAN010000011">
    <property type="protein sequence ID" value="KAJ5719038.1"/>
    <property type="molecule type" value="Genomic_DNA"/>
</dbReference>
<comment type="caution">
    <text evidence="3">The sequence shown here is derived from an EMBL/GenBank/DDBJ whole genome shotgun (WGS) entry which is preliminary data.</text>
</comment>
<dbReference type="SMART" id="SM00271">
    <property type="entry name" value="DnaJ"/>
    <property type="match status" value="1"/>
</dbReference>
<reference evidence="3" key="2">
    <citation type="submission" date="2023-01" db="EMBL/GenBank/DDBJ databases">
        <authorList>
            <person name="Petersen C."/>
        </authorList>
    </citation>
    <scope>NUCLEOTIDE SEQUENCE</scope>
    <source>
        <strain evidence="3">IBT 17514</strain>
    </source>
</reference>
<dbReference type="PANTHER" id="PTHR24074">
    <property type="entry name" value="CO-CHAPERONE PROTEIN DJLA"/>
    <property type="match status" value="1"/>
</dbReference>
<feature type="compositionally biased region" description="Basic and acidic residues" evidence="1">
    <location>
        <begin position="224"/>
        <end position="236"/>
    </location>
</feature>
<evidence type="ECO:0000259" key="2">
    <source>
        <dbReference type="PROSITE" id="PS50076"/>
    </source>
</evidence>
<feature type="region of interest" description="Disordered" evidence="1">
    <location>
        <begin position="191"/>
        <end position="249"/>
    </location>
</feature>
<dbReference type="Proteomes" id="UP001215712">
    <property type="component" value="Unassembled WGS sequence"/>
</dbReference>
<dbReference type="InterPro" id="IPR036869">
    <property type="entry name" value="J_dom_sf"/>
</dbReference>
<dbReference type="PRINTS" id="PR00625">
    <property type="entry name" value="JDOMAIN"/>
</dbReference>
<dbReference type="PROSITE" id="PS50076">
    <property type="entry name" value="DNAJ_2"/>
    <property type="match status" value="1"/>
</dbReference>
<gene>
    <name evidence="3" type="ORF">N7493_007493</name>
</gene>
<proteinExistence type="predicted"/>
<feature type="domain" description="J" evidence="2">
    <location>
        <begin position="9"/>
        <end position="90"/>
    </location>
</feature>
<name>A0AAD6HIH3_9EURO</name>
<dbReference type="Pfam" id="PF00226">
    <property type="entry name" value="DnaJ"/>
    <property type="match status" value="1"/>
</dbReference>
<keyword evidence="4" id="KW-1185">Reference proteome</keyword>
<protein>
    <recommendedName>
        <fullName evidence="2">J domain-containing protein</fullName>
    </recommendedName>
</protein>
<evidence type="ECO:0000313" key="4">
    <source>
        <dbReference type="Proteomes" id="UP001215712"/>
    </source>
</evidence>